<dbReference type="AlphaFoldDB" id="A0A8D8A0U4"/>
<name>A0A8D8A0U4_CULPI</name>
<dbReference type="EMBL" id="HBUE01006915">
    <property type="protein sequence ID" value="CAG6446448.1"/>
    <property type="molecule type" value="Transcribed_RNA"/>
</dbReference>
<dbReference type="Gene3D" id="3.40.1800.20">
    <property type="match status" value="1"/>
</dbReference>
<organism evidence="4">
    <name type="scientific">Culex pipiens</name>
    <name type="common">House mosquito</name>
    <dbReference type="NCBI Taxonomy" id="7175"/>
    <lineage>
        <taxon>Eukaryota</taxon>
        <taxon>Metazoa</taxon>
        <taxon>Ecdysozoa</taxon>
        <taxon>Arthropoda</taxon>
        <taxon>Hexapoda</taxon>
        <taxon>Insecta</taxon>
        <taxon>Pterygota</taxon>
        <taxon>Neoptera</taxon>
        <taxon>Endopterygota</taxon>
        <taxon>Diptera</taxon>
        <taxon>Nematocera</taxon>
        <taxon>Culicoidea</taxon>
        <taxon>Culicidae</taxon>
        <taxon>Culicinae</taxon>
        <taxon>Culicini</taxon>
        <taxon>Culex</taxon>
        <taxon>Culex</taxon>
    </lineage>
</organism>
<feature type="region of interest" description="Disordered" evidence="2">
    <location>
        <begin position="397"/>
        <end position="447"/>
    </location>
</feature>
<feature type="binding site" evidence="1">
    <location>
        <position position="20"/>
    </location>
    <ligand>
        <name>Zn(2+)</name>
        <dbReference type="ChEBI" id="CHEBI:29105"/>
    </ligand>
</feature>
<feature type="binding site" evidence="1">
    <location>
        <position position="23"/>
    </location>
    <ligand>
        <name>Zn(2+)</name>
        <dbReference type="ChEBI" id="CHEBI:29105"/>
    </ligand>
</feature>
<dbReference type="GO" id="GO:0008270">
    <property type="term" value="F:zinc ion binding"/>
    <property type="evidence" value="ECO:0007669"/>
    <property type="project" value="UniProtKB-UniRule"/>
</dbReference>
<proteinExistence type="predicted"/>
<dbReference type="InterPro" id="IPR012934">
    <property type="entry name" value="Znf_AD"/>
</dbReference>
<evidence type="ECO:0000259" key="3">
    <source>
        <dbReference type="PROSITE" id="PS51915"/>
    </source>
</evidence>
<evidence type="ECO:0000313" key="4">
    <source>
        <dbReference type="EMBL" id="CAG6446448.1"/>
    </source>
</evidence>
<dbReference type="PROSITE" id="PS51915">
    <property type="entry name" value="ZAD"/>
    <property type="match status" value="1"/>
</dbReference>
<keyword evidence="1" id="KW-0862">Zinc</keyword>
<dbReference type="Pfam" id="PF07776">
    <property type="entry name" value="zf-AD"/>
    <property type="match status" value="1"/>
</dbReference>
<dbReference type="GO" id="GO:0005634">
    <property type="term" value="C:nucleus"/>
    <property type="evidence" value="ECO:0007669"/>
    <property type="project" value="InterPro"/>
</dbReference>
<sequence>MNGVCSDYPTPPSANPTKYCRFCYSQFRIAPLFTDSADRNQALLSRIKSLVQIRLDPDRDGASAICIACQQKLTELELFRDRCQKLHEAVLRCRPFPTLELQLEEVQNGGLDYSKVADYSSLWVSIEPLVLDDYEISRVEDDENVSLEAEEKTGLNETCKNLNATELSVVVDRNDDRKNKRFWQALQHDVDSIPVHVRNALELTGRCREASLGFISPSTIKRIEESMRQSAQMLASQEEARGTDPKQAMLKYYGETYWDHPERFCFSPEEKCTILSIASAIQQNGIRHYLKAAKLIEQEVREKVENGTELAELLATKIREYYQARDSSKPNFKAFFKQLPKSRQCRVYRSPNGTIHAAVRCPICSNDSKVTLTDGNSRWFFYNYVQHCERRHYRVEVEPASGRRSASKAKLETSTPKAKRSRTEGRLRSRSKSMSRGVSALGEEKDD</sequence>
<feature type="domain" description="ZAD" evidence="3">
    <location>
        <begin position="18"/>
        <end position="93"/>
    </location>
</feature>
<evidence type="ECO:0000256" key="1">
    <source>
        <dbReference type="PROSITE-ProRule" id="PRU01263"/>
    </source>
</evidence>
<accession>A0A8D8A0U4</accession>
<feature type="binding site" evidence="1">
    <location>
        <position position="69"/>
    </location>
    <ligand>
        <name>Zn(2+)</name>
        <dbReference type="ChEBI" id="CHEBI:29105"/>
    </ligand>
</feature>
<protein>
    <submittedName>
        <fullName evidence="4">(northern house mosquito) hypothetical protein</fullName>
    </submittedName>
</protein>
<dbReference type="SUPFAM" id="SSF57716">
    <property type="entry name" value="Glucocorticoid receptor-like (DNA-binding domain)"/>
    <property type="match status" value="1"/>
</dbReference>
<keyword evidence="1" id="KW-0479">Metal-binding</keyword>
<feature type="binding site" evidence="1">
    <location>
        <position position="66"/>
    </location>
    <ligand>
        <name>Zn(2+)</name>
        <dbReference type="ChEBI" id="CHEBI:29105"/>
    </ligand>
</feature>
<dbReference type="SMART" id="SM00868">
    <property type="entry name" value="zf-AD"/>
    <property type="match status" value="1"/>
</dbReference>
<evidence type="ECO:0000256" key="2">
    <source>
        <dbReference type="SAM" id="MobiDB-lite"/>
    </source>
</evidence>
<keyword evidence="1" id="KW-0863">Zinc-finger</keyword>
<reference evidence="4" key="1">
    <citation type="submission" date="2021-05" db="EMBL/GenBank/DDBJ databases">
        <authorList>
            <person name="Alioto T."/>
            <person name="Alioto T."/>
            <person name="Gomez Garrido J."/>
        </authorList>
    </citation>
    <scope>NUCLEOTIDE SEQUENCE</scope>
</reference>